<dbReference type="PANTHER" id="PTHR37323:SF1">
    <property type="entry name" value="L-ORNITHINE N(ALPHA)-ACYLTRANSFERASE"/>
    <property type="match status" value="1"/>
</dbReference>
<evidence type="ECO:0000256" key="7">
    <source>
        <dbReference type="ARBA" id="ARBA00039058"/>
    </source>
</evidence>
<evidence type="ECO:0000256" key="6">
    <source>
        <dbReference type="ARBA" id="ARBA00038095"/>
    </source>
</evidence>
<dbReference type="GO" id="GO:0006629">
    <property type="term" value="P:lipid metabolic process"/>
    <property type="evidence" value="ECO:0007669"/>
    <property type="project" value="UniProtKB-KW"/>
</dbReference>
<evidence type="ECO:0000256" key="5">
    <source>
        <dbReference type="ARBA" id="ARBA00023315"/>
    </source>
</evidence>
<keyword evidence="4" id="KW-0443">Lipid metabolism</keyword>
<sequence length="298" mass="33610">MTARALKPPPSVSEGMTRISPTSPGLVLGRKGTLLVRLARDSDDIAAAQSLRYRVFYEELSARPDRETALARRDSDAFDEICDHLLVVETGEPSDDPEAVHSYDGEVVGTYRLLRQEVAERTAGFYTQDEFDIAALIDRKPEIRFLELGRSCVLKRYRTKPVVELLWQGIWNYVRLHKLDVMLGCASMTGTDPDSLALPLSFLHHRFRAPEEWRVRAQPDQYVELNRLPPGEIDDREAMRALPPLIKGYLRLGAYIGDGAVVDEQFNTTDVLIILPVSSINARYFSHFGAPDDNPLDQ</sequence>
<name>A0A7S8C4U3_9HYPH</name>
<dbReference type="RefSeq" id="WP_213160781.1">
    <property type="nucleotide sequence ID" value="NZ_CP058214.1"/>
</dbReference>
<evidence type="ECO:0000256" key="3">
    <source>
        <dbReference type="ARBA" id="ARBA00022679"/>
    </source>
</evidence>
<keyword evidence="2" id="KW-0444">Lipid biosynthesis</keyword>
<feature type="region of interest" description="Disordered" evidence="11">
    <location>
        <begin position="1"/>
        <end position="23"/>
    </location>
</feature>
<evidence type="ECO:0000256" key="9">
    <source>
        <dbReference type="ARBA" id="ARBA00045724"/>
    </source>
</evidence>
<dbReference type="GO" id="GO:0043810">
    <property type="term" value="F:ornithine-acyl [acyl carrier protein] N-acyltransferase activity"/>
    <property type="evidence" value="ECO:0007669"/>
    <property type="project" value="UniProtKB-EC"/>
</dbReference>
<dbReference type="PANTHER" id="PTHR37323">
    <property type="entry name" value="GCN5-RELATED N-ACETYLTRANSFERASE"/>
    <property type="match status" value="1"/>
</dbReference>
<dbReference type="InterPro" id="IPR052351">
    <property type="entry name" value="Ornithine_N-alpha-AT"/>
</dbReference>
<evidence type="ECO:0000313" key="13">
    <source>
        <dbReference type="Proteomes" id="UP000593594"/>
    </source>
</evidence>
<dbReference type="EMBL" id="CP058214">
    <property type="protein sequence ID" value="QPC43419.1"/>
    <property type="molecule type" value="Genomic_DNA"/>
</dbReference>
<reference evidence="12 13" key="1">
    <citation type="submission" date="2020-06" db="EMBL/GenBank/DDBJ databases">
        <title>Genome sequence of 2 isolates from Red Sea Mangroves.</title>
        <authorList>
            <person name="Sefrji F."/>
            <person name="Michoud G."/>
            <person name="Merlino G."/>
            <person name="Daffonchio D."/>
        </authorList>
    </citation>
    <scope>NUCLEOTIDE SEQUENCE [LARGE SCALE GENOMIC DNA]</scope>
    <source>
        <strain evidence="12 13">R1DC25</strain>
    </source>
</reference>
<evidence type="ECO:0000256" key="11">
    <source>
        <dbReference type="SAM" id="MobiDB-lite"/>
    </source>
</evidence>
<keyword evidence="3 12" id="KW-0808">Transferase</keyword>
<evidence type="ECO:0000256" key="8">
    <source>
        <dbReference type="ARBA" id="ARBA00039866"/>
    </source>
</evidence>
<keyword evidence="13" id="KW-1185">Reference proteome</keyword>
<dbReference type="InterPro" id="IPR016181">
    <property type="entry name" value="Acyl_CoA_acyltransferase"/>
</dbReference>
<evidence type="ECO:0000256" key="4">
    <source>
        <dbReference type="ARBA" id="ARBA00023098"/>
    </source>
</evidence>
<evidence type="ECO:0000256" key="2">
    <source>
        <dbReference type="ARBA" id="ARBA00022516"/>
    </source>
</evidence>
<dbReference type="Pfam" id="PF13444">
    <property type="entry name" value="Acetyltransf_5"/>
    <property type="match status" value="1"/>
</dbReference>
<evidence type="ECO:0000256" key="10">
    <source>
        <dbReference type="ARBA" id="ARBA00047785"/>
    </source>
</evidence>
<protein>
    <recommendedName>
        <fullName evidence="8">L-ornithine N(alpha)-acyltransferase</fullName>
        <ecNumber evidence="7">2.3.2.30</ecNumber>
    </recommendedName>
</protein>
<comment type="similarity">
    <text evidence="6">Belongs to the acetyltransferase family. OlsB subfamily.</text>
</comment>
<comment type="pathway">
    <text evidence="1">Lipid metabolism.</text>
</comment>
<dbReference type="Gene3D" id="3.40.630.30">
    <property type="match status" value="1"/>
</dbReference>
<keyword evidence="5" id="KW-0012">Acyltransferase</keyword>
<dbReference type="AlphaFoldDB" id="A0A7S8C4U3"/>
<evidence type="ECO:0000313" key="12">
    <source>
        <dbReference type="EMBL" id="QPC43419.1"/>
    </source>
</evidence>
<organism evidence="12 13">
    <name type="scientific">Kaustia mangrovi</name>
    <dbReference type="NCBI Taxonomy" id="2593653"/>
    <lineage>
        <taxon>Bacteria</taxon>
        <taxon>Pseudomonadati</taxon>
        <taxon>Pseudomonadota</taxon>
        <taxon>Alphaproteobacteria</taxon>
        <taxon>Hyphomicrobiales</taxon>
        <taxon>Parvibaculaceae</taxon>
        <taxon>Kaustia</taxon>
    </lineage>
</organism>
<accession>A0A7S8C4U3</accession>
<comment type="function">
    <text evidence="9">Catalyzes the first step in the biosynthesis of ornithine lipids, which are phosphorus-free membrane lipids. Catalyzes the 3-hydroxyacyl-acyl carrier protein-dependent acylation of ornithine to form lyso-ornithine lipid (LOL).</text>
</comment>
<dbReference type="EC" id="2.3.2.30" evidence="7"/>
<comment type="catalytic activity">
    <reaction evidence="10">
        <text>a (3R)-hydroxyacyl-[ACP] + L-ornithine = a lyso-ornithine lipid + holo-[ACP] + H(+)</text>
        <dbReference type="Rhea" id="RHEA:20633"/>
        <dbReference type="Rhea" id="RHEA-COMP:9685"/>
        <dbReference type="Rhea" id="RHEA-COMP:9945"/>
        <dbReference type="ChEBI" id="CHEBI:15378"/>
        <dbReference type="ChEBI" id="CHEBI:46911"/>
        <dbReference type="ChEBI" id="CHEBI:64479"/>
        <dbReference type="ChEBI" id="CHEBI:78827"/>
        <dbReference type="ChEBI" id="CHEBI:138482"/>
        <dbReference type="EC" id="2.3.2.30"/>
    </reaction>
    <physiologicalReaction direction="left-to-right" evidence="10">
        <dbReference type="Rhea" id="RHEA:20634"/>
    </physiologicalReaction>
</comment>
<evidence type="ECO:0000256" key="1">
    <source>
        <dbReference type="ARBA" id="ARBA00005189"/>
    </source>
</evidence>
<proteinExistence type="inferred from homology"/>
<dbReference type="Proteomes" id="UP000593594">
    <property type="component" value="Chromosome"/>
</dbReference>
<dbReference type="KEGG" id="kmn:HW532_12360"/>
<dbReference type="SUPFAM" id="SSF55729">
    <property type="entry name" value="Acyl-CoA N-acyltransferases (Nat)"/>
    <property type="match status" value="1"/>
</dbReference>
<gene>
    <name evidence="12" type="ORF">HW532_12360</name>
</gene>